<gene>
    <name evidence="2" type="ORF">SAMN05421803_13626</name>
</gene>
<feature type="compositionally biased region" description="Low complexity" evidence="1">
    <location>
        <begin position="143"/>
        <end position="152"/>
    </location>
</feature>
<sequence>MSPRPAGDAVPEEPSGAAARPAPAPAAEDFGAALNGGAPAAGEQAAEKAQALPADAVAEPAPQAAPDPEEPGRRVGSVVGAEREAAAEAEPALDRPGAPMLAGAAIAGLILVAAPFAVVTGTGGGPMSLDVMAGGEQVPATLSGQGQNSAQSGGQGAGESGSGSSVPAGGDGGGSPVTDTAPDTGYVPEVRPDVSAPAMPDPGDASGGSAVQTSTPGQDPAPNAEQPAAQGVEPEAGGDVAAAGAGDTAAGGDAQAGAGGEAGAETGTGTGAGGEAGADTGAAADAPEADAPGTADGDPAQGDASEGSAAGAQEGRGDEAAAEAFSDQGSGGADQAAQEGGGAVAQQEGAAAEPGAGVQDPGVAQGPVPADGGGDSSVLNGVVERFVPVEDTYMAVAGPGCPTVPGASYGHEGRWGDGEEGTAGWATRPGGYGGEDCAGEYDAIPVSGDPERGNGQYAVWSFNPGREGVSCELYVHVPDDESPLWLAPGEARYLIRPGVGTEQPPVAVFGFDQSQIRGGWVQVTGFVTPAAEFTVELTNAGADPLAETEGTSAHVAASAVRSSCS</sequence>
<dbReference type="Proteomes" id="UP000184452">
    <property type="component" value="Unassembled WGS sequence"/>
</dbReference>
<accession>A0A1M6VQ02</accession>
<proteinExistence type="predicted"/>
<name>A0A1M6VQ02_9ACTN</name>
<feature type="compositionally biased region" description="Low complexity" evidence="1">
    <location>
        <begin position="333"/>
        <end position="359"/>
    </location>
</feature>
<protein>
    <submittedName>
        <fullName evidence="2">Uncharacterized protein</fullName>
    </submittedName>
</protein>
<evidence type="ECO:0000313" key="3">
    <source>
        <dbReference type="Proteomes" id="UP000184452"/>
    </source>
</evidence>
<feature type="compositionally biased region" description="Low complexity" evidence="1">
    <location>
        <begin position="12"/>
        <end position="66"/>
    </location>
</feature>
<feature type="compositionally biased region" description="Low complexity" evidence="1">
    <location>
        <begin position="277"/>
        <end position="313"/>
    </location>
</feature>
<feature type="compositionally biased region" description="Gly residues" evidence="1">
    <location>
        <begin position="257"/>
        <end position="276"/>
    </location>
</feature>
<evidence type="ECO:0000256" key="1">
    <source>
        <dbReference type="SAM" id="MobiDB-lite"/>
    </source>
</evidence>
<reference evidence="2 3" key="1">
    <citation type="submission" date="2016-11" db="EMBL/GenBank/DDBJ databases">
        <authorList>
            <person name="Jaros S."/>
            <person name="Januszkiewicz K."/>
            <person name="Wedrychowicz H."/>
        </authorList>
    </citation>
    <scope>NUCLEOTIDE SEQUENCE [LARGE SCALE GENOMIC DNA]</scope>
    <source>
        <strain evidence="2 3">CGMCC 4.5723</strain>
    </source>
</reference>
<evidence type="ECO:0000313" key="2">
    <source>
        <dbReference type="EMBL" id="SHK83637.1"/>
    </source>
</evidence>
<dbReference type="STRING" id="758803.SAMN05421803_13626"/>
<dbReference type="EMBL" id="FQZK01000036">
    <property type="protein sequence ID" value="SHK83637.1"/>
    <property type="molecule type" value="Genomic_DNA"/>
</dbReference>
<dbReference type="AlphaFoldDB" id="A0A1M6VQ02"/>
<keyword evidence="3" id="KW-1185">Reference proteome</keyword>
<feature type="region of interest" description="Disordered" evidence="1">
    <location>
        <begin position="1"/>
        <end position="97"/>
    </location>
</feature>
<feature type="compositionally biased region" description="Low complexity" evidence="1">
    <location>
        <begin position="231"/>
        <end position="256"/>
    </location>
</feature>
<feature type="region of interest" description="Disordered" evidence="1">
    <location>
        <begin position="139"/>
        <end position="377"/>
    </location>
</feature>
<dbReference type="RefSeq" id="WP_073384168.1">
    <property type="nucleotide sequence ID" value="NZ_FQZK01000036.1"/>
</dbReference>
<organism evidence="2 3">
    <name type="scientific">Nocardiopsis flavescens</name>
    <dbReference type="NCBI Taxonomy" id="758803"/>
    <lineage>
        <taxon>Bacteria</taxon>
        <taxon>Bacillati</taxon>
        <taxon>Actinomycetota</taxon>
        <taxon>Actinomycetes</taxon>
        <taxon>Streptosporangiales</taxon>
        <taxon>Nocardiopsidaceae</taxon>
        <taxon>Nocardiopsis</taxon>
    </lineage>
</organism>